<dbReference type="EMBL" id="BLPF01000002">
    <property type="protein sequence ID" value="GFJ82265.1"/>
    <property type="molecule type" value="Genomic_DNA"/>
</dbReference>
<accession>A0A6V8KNK2</accession>
<organism evidence="1 2">
    <name type="scientific">Phytohabitans houttuyneae</name>
    <dbReference type="NCBI Taxonomy" id="1076126"/>
    <lineage>
        <taxon>Bacteria</taxon>
        <taxon>Bacillati</taxon>
        <taxon>Actinomycetota</taxon>
        <taxon>Actinomycetes</taxon>
        <taxon>Micromonosporales</taxon>
        <taxon>Micromonosporaceae</taxon>
    </lineage>
</organism>
<sequence>MLFQDVSIDRVVHVDAPVRLPTAEIARRLRPASERLGITADGWLWVNGRCVYQVSGLGTRALGVGAPLTPGGAPQGG</sequence>
<keyword evidence="2" id="KW-1185">Reference proteome</keyword>
<dbReference type="Proteomes" id="UP000482800">
    <property type="component" value="Unassembled WGS sequence"/>
</dbReference>
<dbReference type="AlphaFoldDB" id="A0A6V8KNK2"/>
<reference evidence="1 2" key="2">
    <citation type="submission" date="2020-03" db="EMBL/GenBank/DDBJ databases">
        <authorList>
            <person name="Ichikawa N."/>
            <person name="Kimura A."/>
            <person name="Kitahashi Y."/>
            <person name="Uohara A."/>
        </authorList>
    </citation>
    <scope>NUCLEOTIDE SEQUENCE [LARGE SCALE GENOMIC DNA]</scope>
    <source>
        <strain evidence="1 2">NBRC 108639</strain>
    </source>
</reference>
<comment type="caution">
    <text evidence="1">The sequence shown here is derived from an EMBL/GenBank/DDBJ whole genome shotgun (WGS) entry which is preliminary data.</text>
</comment>
<reference evidence="1 2" key="1">
    <citation type="submission" date="2020-03" db="EMBL/GenBank/DDBJ databases">
        <title>Whole genome shotgun sequence of Phytohabitans houttuyneae NBRC 108639.</title>
        <authorList>
            <person name="Komaki H."/>
            <person name="Tamura T."/>
        </authorList>
    </citation>
    <scope>NUCLEOTIDE SEQUENCE [LARGE SCALE GENOMIC DNA]</scope>
    <source>
        <strain evidence="1 2">NBRC 108639</strain>
    </source>
</reference>
<gene>
    <name evidence="1" type="ORF">Phou_064450</name>
</gene>
<evidence type="ECO:0000313" key="2">
    <source>
        <dbReference type="Proteomes" id="UP000482800"/>
    </source>
</evidence>
<proteinExistence type="predicted"/>
<protein>
    <submittedName>
        <fullName evidence="1">Uncharacterized protein</fullName>
    </submittedName>
</protein>
<dbReference type="RefSeq" id="WP_173062541.1">
    <property type="nucleotide sequence ID" value="NZ_BAABGO010000016.1"/>
</dbReference>
<evidence type="ECO:0000313" key="1">
    <source>
        <dbReference type="EMBL" id="GFJ82265.1"/>
    </source>
</evidence>
<name>A0A6V8KNK2_9ACTN</name>